<evidence type="ECO:0000313" key="3">
    <source>
        <dbReference type="EMBL" id="ORX50013.1"/>
    </source>
</evidence>
<feature type="coiled-coil region" evidence="2">
    <location>
        <begin position="999"/>
        <end position="1072"/>
    </location>
</feature>
<sequence length="1186" mass="139542">MEVCYPYIAVAMRTCENIPLIEIFDINSPRKKKILYGNDTSSEFIDIIFSNDKACILAQSGGPDWFLYFWLWNKGKKLGVVKTSNNYGGEILQVAVNNYETSLVLISVIGSSILRVYRYVENTLKLVNQIRTEYKCVCHTWVSKSRIIIGTENEKILIYENGEFISTIDISSSREQILSEQYAKQVKITAIVPFSTGFAIGNGSGVISVFEKIEDNMGYYRKNHDETLENSAVKTIAVHVNKKGLLVTLENNQVYYIQVYVDIEKNIDQGYEHLIQPFHNGSIIDMDTCIWKPIIVTCSTDKTIRIWNYRENFVEVIKQYDQEPVCLSLHPNGLFILVGFNNSIKIMTILHNDFYEHWSANIIGCRQCKFSHGGQFFAVTHGSTIQIYSSWTYSILWIIRGHASKVRCIYWSNNDLKLFSCDTEGTICVWSINEKKKENTLTIPGHQFISGVFTPKYKYLYISEKEGKIWKFNDKDLLCQIPQSIELNNLCISNSGNIIIGSTNAGIIRIIHINKDNEQLISYYDISVHSKRISKLAISDDDSLIFSCSEDGCLSIISLKENSIYDNSLSQKQNAKKYYSEEMLITKVDLQTKTDIINKLKKKVNIMIQKKDEELESKKKENEEHIKILNENYEKDVKNYELISEKIKNELTENNIKYQNTLYDNKEKKEKEINDIKANYKIKLNNENTKYNKLEKEIERVESNWKEEIERIKDQHVNKIKYLKEYYQRKINEKNKEIIALKKEIKDNEQNYNESLIEIDDNIEKDTLKIQYIFEKKIIKEKELLEKVKLENLDMKNQYNEIIKEINYHKQNLATVSLEEKKLQNIIHNLENDIENVKQEMNNRDDTIHEKEKRIYDLQKKNHELEKFKFVLEYKLSELKKQIEPRQNELVKFTTQYSQMSDELHDYQYQYILLDSQKKNVQIKFYSKKDEFKEYNDISNFYAKLLKKIRQKLIEARKDIDDPHKLKKHVLAFHHSFFDNNSMFDPYKFDDEKNMMKKYNFYQCTVDMLKKKIRNIENKRNNENRNTINEGNIIIGEINNLRKEVIEKRIQISDLEKEIDKYNKQISTLTQRKLYKRLEQPKLLPEISRKSSIITNVSVNKKDLGINNKKQKQVSFTKKGNKENSFKENVDNNKVLSESNDKNDDLKEDVEFNITVDPKTNKILICDVDTSSLSKKETDLLLSSNF</sequence>
<dbReference type="InterPro" id="IPR001680">
    <property type="entry name" value="WD40_rpt"/>
</dbReference>
<dbReference type="PROSITE" id="PS50294">
    <property type="entry name" value="WD_REPEATS_REGION"/>
    <property type="match status" value="1"/>
</dbReference>
<reference evidence="3 4" key="2">
    <citation type="submission" date="2016-08" db="EMBL/GenBank/DDBJ databases">
        <title>Pervasive Adenine N6-methylation of Active Genes in Fungi.</title>
        <authorList>
            <consortium name="DOE Joint Genome Institute"/>
            <person name="Mondo S.J."/>
            <person name="Dannebaum R.O."/>
            <person name="Kuo R.C."/>
            <person name="Labutti K."/>
            <person name="Haridas S."/>
            <person name="Kuo A."/>
            <person name="Salamov A."/>
            <person name="Ahrendt S.R."/>
            <person name="Lipzen A."/>
            <person name="Sullivan W."/>
            <person name="Andreopoulos W.B."/>
            <person name="Clum A."/>
            <person name="Lindquist E."/>
            <person name="Daum C."/>
            <person name="Ramamoorthy G.K."/>
            <person name="Gryganskyi A."/>
            <person name="Culley D."/>
            <person name="Magnuson J.K."/>
            <person name="James T.Y."/>
            <person name="O'Malley M.A."/>
            <person name="Stajich J.E."/>
            <person name="Spatafora J.W."/>
            <person name="Visel A."/>
            <person name="Grigoriev I.V."/>
        </authorList>
    </citation>
    <scope>NUCLEOTIDE SEQUENCE [LARGE SCALE GENOMIC DNA]</scope>
    <source>
        <strain evidence="4">finn</strain>
    </source>
</reference>
<keyword evidence="4" id="KW-1185">Reference proteome</keyword>
<dbReference type="PROSITE" id="PS50082">
    <property type="entry name" value="WD_REPEATS_2"/>
    <property type="match status" value="1"/>
</dbReference>
<feature type="coiled-coil region" evidence="2">
    <location>
        <begin position="785"/>
        <end position="854"/>
    </location>
</feature>
<feature type="coiled-coil region" evidence="2">
    <location>
        <begin position="601"/>
        <end position="758"/>
    </location>
</feature>
<evidence type="ECO:0000256" key="1">
    <source>
        <dbReference type="PROSITE-ProRule" id="PRU00221"/>
    </source>
</evidence>
<dbReference type="EMBL" id="MCFH01000022">
    <property type="protein sequence ID" value="ORX50013.1"/>
    <property type="molecule type" value="Genomic_DNA"/>
</dbReference>
<reference evidence="3 4" key="1">
    <citation type="submission" date="2016-08" db="EMBL/GenBank/DDBJ databases">
        <title>Genomes of anaerobic fungi encode conserved fungal cellulosomes for biomass hydrolysis.</title>
        <authorList>
            <consortium name="DOE Joint Genome Institute"/>
            <person name="Haitjema C.H."/>
            <person name="Gilmore S.P."/>
            <person name="Henske J.K."/>
            <person name="Solomon K.V."/>
            <person name="De Groot R."/>
            <person name="Kuo A."/>
            <person name="Mondo S.J."/>
            <person name="Salamov A.A."/>
            <person name="Labutti K."/>
            <person name="Zhao Z."/>
            <person name="Chiniquy J."/>
            <person name="Barry K."/>
            <person name="Brewer H.M."/>
            <person name="Purvine S.O."/>
            <person name="Wright A.T."/>
            <person name="Boxma B."/>
            <person name="Van Alen T."/>
            <person name="Hackstein J.H."/>
            <person name="Baker S.E."/>
            <person name="Grigoriev I.V."/>
            <person name="O'Malley M.A."/>
        </authorList>
    </citation>
    <scope>NUCLEOTIDE SEQUENCE [LARGE SCALE GENOMIC DNA]</scope>
    <source>
        <strain evidence="4">finn</strain>
    </source>
</reference>
<gene>
    <name evidence="3" type="ORF">BCR36DRAFT_583618</name>
</gene>
<dbReference type="Proteomes" id="UP000193719">
    <property type="component" value="Unassembled WGS sequence"/>
</dbReference>
<dbReference type="AlphaFoldDB" id="A0A1Y1V8R0"/>
<accession>A0A1Y1V8R0</accession>
<evidence type="ECO:0000256" key="2">
    <source>
        <dbReference type="SAM" id="Coils"/>
    </source>
</evidence>
<dbReference type="Gene3D" id="2.130.10.10">
    <property type="entry name" value="YVTN repeat-like/Quinoprotein amine dehydrogenase"/>
    <property type="match status" value="3"/>
</dbReference>
<dbReference type="PANTHER" id="PTHR32215:SF0">
    <property type="entry name" value="CILIA- AND FLAGELLA-ASSOCIATED PROTEIN 57"/>
    <property type="match status" value="1"/>
</dbReference>
<dbReference type="InterPro" id="IPR052993">
    <property type="entry name" value="CFA-57"/>
</dbReference>
<keyword evidence="1" id="KW-0853">WD repeat</keyword>
<dbReference type="OrthoDB" id="972532at2759"/>
<dbReference type="InterPro" id="IPR015943">
    <property type="entry name" value="WD40/YVTN_repeat-like_dom_sf"/>
</dbReference>
<organism evidence="3 4">
    <name type="scientific">Piromyces finnis</name>
    <dbReference type="NCBI Taxonomy" id="1754191"/>
    <lineage>
        <taxon>Eukaryota</taxon>
        <taxon>Fungi</taxon>
        <taxon>Fungi incertae sedis</taxon>
        <taxon>Chytridiomycota</taxon>
        <taxon>Chytridiomycota incertae sedis</taxon>
        <taxon>Neocallimastigomycetes</taxon>
        <taxon>Neocallimastigales</taxon>
        <taxon>Neocallimastigaceae</taxon>
        <taxon>Piromyces</taxon>
    </lineage>
</organism>
<dbReference type="SUPFAM" id="SSF50978">
    <property type="entry name" value="WD40 repeat-like"/>
    <property type="match status" value="2"/>
</dbReference>
<comment type="caution">
    <text evidence="3">The sequence shown here is derived from an EMBL/GenBank/DDBJ whole genome shotgun (WGS) entry which is preliminary data.</text>
</comment>
<dbReference type="SMART" id="SM00320">
    <property type="entry name" value="WD40"/>
    <property type="match status" value="5"/>
</dbReference>
<dbReference type="Pfam" id="PF00400">
    <property type="entry name" value="WD40"/>
    <property type="match status" value="3"/>
</dbReference>
<feature type="repeat" description="WD" evidence="1">
    <location>
        <begin position="399"/>
        <end position="440"/>
    </location>
</feature>
<dbReference type="PANTHER" id="PTHR32215">
    <property type="entry name" value="CILIA- AND FLAGELLA-ASSOCIATED PROTEIN 57"/>
    <property type="match status" value="1"/>
</dbReference>
<evidence type="ECO:0000313" key="4">
    <source>
        <dbReference type="Proteomes" id="UP000193719"/>
    </source>
</evidence>
<protein>
    <submittedName>
        <fullName evidence="3">WD40 repeat-like protein</fullName>
    </submittedName>
</protein>
<proteinExistence type="predicted"/>
<dbReference type="InterPro" id="IPR036322">
    <property type="entry name" value="WD40_repeat_dom_sf"/>
</dbReference>
<name>A0A1Y1V8R0_9FUNG</name>
<keyword evidence="2" id="KW-0175">Coiled coil</keyword>